<gene>
    <name evidence="2" type="ORF">QCA50_017375</name>
</gene>
<protein>
    <recommendedName>
        <fullName evidence="1">Protein kinase domain-containing protein</fullName>
    </recommendedName>
</protein>
<proteinExistence type="predicted"/>
<dbReference type="Gene3D" id="1.10.510.10">
    <property type="entry name" value="Transferase(Phosphotransferase) domain 1"/>
    <property type="match status" value="1"/>
</dbReference>
<dbReference type="PANTHER" id="PTHR44329">
    <property type="entry name" value="SERINE/THREONINE-PROTEIN KINASE TNNI3K-RELATED"/>
    <property type="match status" value="1"/>
</dbReference>
<dbReference type="Pfam" id="PF07714">
    <property type="entry name" value="PK_Tyr_Ser-Thr"/>
    <property type="match status" value="1"/>
</dbReference>
<comment type="caution">
    <text evidence="2">The sequence shown here is derived from an EMBL/GenBank/DDBJ whole genome shotgun (WGS) entry which is preliminary data.</text>
</comment>
<evidence type="ECO:0000259" key="1">
    <source>
        <dbReference type="PROSITE" id="PS50011"/>
    </source>
</evidence>
<sequence length="407" mass="47028">MRQFMFKFDVNAFTMDILYEAECSCRTPLPLYASNPNKGIIVPIPLYQLHHTIPDCNLILNGEYVQNALDALHEKLCAPHKWNSRQITAMQLTLLWLSRATGMLPNQLLVRNGVENIQPVPVAGGSFADVHLAKYQGESVALKRVRIFQTFSEQQKTRRCRSLYREAMIWRQLDHPHILPLYGIDLWSFEPAPCLVLPWIEYGNIHKTIASFGTESMMIYFMPWIFEVAVGMDYLHSQGIVHGDLRGPNILIDNEFHVRLSDFGLASVTEDGNMSTLSSHTWNARWAAPELLEPEDEVTFRWPDYCSDIFSFGCLCIEIFTQDAPYQHISSDVRVVTAVLRGDRPRRPENGAMPLELWNLAQKCWVHNPHDRPRIGFVIEELERILSKEWEVAWRYTAQSFLKCKTY</sequence>
<dbReference type="GO" id="GO:0004674">
    <property type="term" value="F:protein serine/threonine kinase activity"/>
    <property type="evidence" value="ECO:0007669"/>
    <property type="project" value="TreeGrafter"/>
</dbReference>
<dbReference type="PROSITE" id="PS50011">
    <property type="entry name" value="PROTEIN_KINASE_DOM"/>
    <property type="match status" value="1"/>
</dbReference>
<dbReference type="GO" id="GO:0005524">
    <property type="term" value="F:ATP binding"/>
    <property type="evidence" value="ECO:0007669"/>
    <property type="project" value="InterPro"/>
</dbReference>
<reference evidence="2 3" key="1">
    <citation type="submission" date="2022-09" db="EMBL/GenBank/DDBJ databases">
        <authorList>
            <person name="Palmer J.M."/>
        </authorList>
    </citation>
    <scope>NUCLEOTIDE SEQUENCE [LARGE SCALE GENOMIC DNA]</scope>
    <source>
        <strain evidence="2 3">DSM 7382</strain>
    </source>
</reference>
<name>A0AAW0FFF5_9APHY</name>
<dbReference type="EMBL" id="JASBNA010000057">
    <property type="protein sequence ID" value="KAK7679663.1"/>
    <property type="molecule type" value="Genomic_DNA"/>
</dbReference>
<dbReference type="PANTHER" id="PTHR44329:SF214">
    <property type="entry name" value="PROTEIN KINASE DOMAIN-CONTAINING PROTEIN"/>
    <property type="match status" value="1"/>
</dbReference>
<dbReference type="InterPro" id="IPR000719">
    <property type="entry name" value="Prot_kinase_dom"/>
</dbReference>
<feature type="domain" description="Protein kinase" evidence="1">
    <location>
        <begin position="116"/>
        <end position="386"/>
    </location>
</feature>
<evidence type="ECO:0000313" key="2">
    <source>
        <dbReference type="EMBL" id="KAK7679663.1"/>
    </source>
</evidence>
<keyword evidence="3" id="KW-1185">Reference proteome</keyword>
<dbReference type="SUPFAM" id="SSF56112">
    <property type="entry name" value="Protein kinase-like (PK-like)"/>
    <property type="match status" value="1"/>
</dbReference>
<evidence type="ECO:0000313" key="3">
    <source>
        <dbReference type="Proteomes" id="UP001385951"/>
    </source>
</evidence>
<dbReference type="Proteomes" id="UP001385951">
    <property type="component" value="Unassembled WGS sequence"/>
</dbReference>
<dbReference type="InterPro" id="IPR051681">
    <property type="entry name" value="Ser/Thr_Kinases-Pseudokinases"/>
</dbReference>
<dbReference type="AlphaFoldDB" id="A0AAW0FFF5"/>
<accession>A0AAW0FFF5</accession>
<dbReference type="InterPro" id="IPR001245">
    <property type="entry name" value="Ser-Thr/Tyr_kinase_cat_dom"/>
</dbReference>
<organism evidence="2 3">
    <name type="scientific">Cerrena zonata</name>
    <dbReference type="NCBI Taxonomy" id="2478898"/>
    <lineage>
        <taxon>Eukaryota</taxon>
        <taxon>Fungi</taxon>
        <taxon>Dikarya</taxon>
        <taxon>Basidiomycota</taxon>
        <taxon>Agaricomycotina</taxon>
        <taxon>Agaricomycetes</taxon>
        <taxon>Polyporales</taxon>
        <taxon>Cerrenaceae</taxon>
        <taxon>Cerrena</taxon>
    </lineage>
</organism>
<dbReference type="InterPro" id="IPR011009">
    <property type="entry name" value="Kinase-like_dom_sf"/>
</dbReference>